<evidence type="ECO:0000313" key="3">
    <source>
        <dbReference type="EMBL" id="GBP68574.1"/>
    </source>
</evidence>
<dbReference type="Gene3D" id="3.30.420.10">
    <property type="entry name" value="Ribonuclease H-like superfamily/Ribonuclease H"/>
    <property type="match status" value="1"/>
</dbReference>
<reference evidence="3 4" key="1">
    <citation type="journal article" date="2019" name="Commun. Biol.">
        <title>The bagworm genome reveals a unique fibroin gene that provides high tensile strength.</title>
        <authorList>
            <person name="Kono N."/>
            <person name="Nakamura H."/>
            <person name="Ohtoshi R."/>
            <person name="Tomita M."/>
            <person name="Numata K."/>
            <person name="Arakawa K."/>
        </authorList>
    </citation>
    <scope>NUCLEOTIDE SEQUENCE [LARGE SCALE GENOMIC DNA]</scope>
</reference>
<gene>
    <name evidence="3" type="ORF">EVAR_46914_1</name>
</gene>
<dbReference type="Proteomes" id="UP000299102">
    <property type="component" value="Unassembled WGS sequence"/>
</dbReference>
<evidence type="ECO:0000256" key="1">
    <source>
        <dbReference type="SAM" id="MobiDB-lite"/>
    </source>
</evidence>
<feature type="domain" description="Integrase catalytic" evidence="2">
    <location>
        <begin position="546"/>
        <end position="731"/>
    </location>
</feature>
<proteinExistence type="predicted"/>
<comment type="caution">
    <text evidence="3">The sequence shown here is derived from an EMBL/GenBank/DDBJ whole genome shotgun (WGS) entry which is preliminary data.</text>
</comment>
<dbReference type="EMBL" id="BGZK01001016">
    <property type="protein sequence ID" value="GBP68574.1"/>
    <property type="molecule type" value="Genomic_DNA"/>
</dbReference>
<dbReference type="PANTHER" id="PTHR47331">
    <property type="entry name" value="PHD-TYPE DOMAIN-CONTAINING PROTEIN"/>
    <property type="match status" value="1"/>
</dbReference>
<dbReference type="STRING" id="151549.A0A4C1Y0T2"/>
<name>A0A4C1Y0T2_EUMVA</name>
<dbReference type="SUPFAM" id="SSF53098">
    <property type="entry name" value="Ribonuclease H-like"/>
    <property type="match status" value="1"/>
</dbReference>
<sequence>MPDTRNDDNVQLGGDTRIEKTLGLQWDINNDALGFNLGLRNTPTEVLETSLPPTKRQVTSAVMSVFDPLGLASPVLITGKCMLQDIWRSGIDWDETIEADAHKKWLKWVNDIKKLASIRIPRCISPGHTEGELHVFVDASEKSYAAAVYWRIKLSEHESAVSLIAGKARVAPLKVISIPRLELQAALLGARLASSILTEIELNVTRKIFWTDSRTVLSWIRSDPRSFKPFVAHRLAELEEHTTVKCWRWVPTKLNVADDATRDPPTHFDETHRWFHGPDFLRKSEDEWPQETVESEQPTGEERSCTTLTLVNKEDSQVVPNVSRFSSWTRLLRSTARVLQAIDLFRVKRKVNALKHKRTATKTSSDPTWKHINKKAHTPAQKDNRRLEENDRHPLSLNCDYIRRAETLLLLEAQKCFEKETTHLREGKAVTRRSRLRKFAMEIDENGVLRLKGRIKAAKDVSFTLKSPAVLSGDSSIAKLIMKHYHERFNHGNHNTVMNEIRQKYYITSLRSKLRKIAHECQWCRINRSLPKMPSAEGDLPPERLRHHQPPFTCTGVDYFGPMSVTIGRRHEKRYGALFTCLTTRAVHIELAESLSSDSMILALRRFIARRGTPRVMYSDNGTNFVGANKELMNIQEVHEKMKKEADVRTITWKFIPPGAPNMGGAWERLVRSVKTALAATLRERSPREEVLHTLLLEAEHIVNSRPLTEVDVEPAEAESLTPNHFLIGRSCGAAAAGHFDDNVLLGPANWRTCQRLADHFWQRWLREYLPTLVPRRARRPYMPRAGRGRHRADRRLIITSILVASRQN</sequence>
<dbReference type="InterPro" id="IPR036397">
    <property type="entry name" value="RNaseH_sf"/>
</dbReference>
<feature type="region of interest" description="Disordered" evidence="1">
    <location>
        <begin position="356"/>
        <end position="389"/>
    </location>
</feature>
<accession>A0A4C1Y0T2</accession>
<dbReference type="GO" id="GO:0003676">
    <property type="term" value="F:nucleic acid binding"/>
    <property type="evidence" value="ECO:0007669"/>
    <property type="project" value="InterPro"/>
</dbReference>
<feature type="compositionally biased region" description="Basic and acidic residues" evidence="1">
    <location>
        <begin position="380"/>
        <end position="389"/>
    </location>
</feature>
<dbReference type="GO" id="GO:0015074">
    <property type="term" value="P:DNA integration"/>
    <property type="evidence" value="ECO:0007669"/>
    <property type="project" value="InterPro"/>
</dbReference>
<dbReference type="OrthoDB" id="5983986at2759"/>
<evidence type="ECO:0000313" key="4">
    <source>
        <dbReference type="Proteomes" id="UP000299102"/>
    </source>
</evidence>
<dbReference type="AlphaFoldDB" id="A0A4C1Y0T2"/>
<dbReference type="InterPro" id="IPR008042">
    <property type="entry name" value="Retrotrans_Pao"/>
</dbReference>
<keyword evidence="4" id="KW-1185">Reference proteome</keyword>
<dbReference type="InterPro" id="IPR001584">
    <property type="entry name" value="Integrase_cat-core"/>
</dbReference>
<evidence type="ECO:0000259" key="2">
    <source>
        <dbReference type="PROSITE" id="PS50994"/>
    </source>
</evidence>
<dbReference type="PROSITE" id="PS50994">
    <property type="entry name" value="INTEGRASE"/>
    <property type="match status" value="1"/>
</dbReference>
<dbReference type="Pfam" id="PF17921">
    <property type="entry name" value="Integrase_H2C2"/>
    <property type="match status" value="1"/>
</dbReference>
<protein>
    <recommendedName>
        <fullName evidence="2">Integrase catalytic domain-containing protein</fullName>
    </recommendedName>
</protein>
<dbReference type="Pfam" id="PF05380">
    <property type="entry name" value="Peptidase_A17"/>
    <property type="match status" value="1"/>
</dbReference>
<dbReference type="InterPro" id="IPR012337">
    <property type="entry name" value="RNaseH-like_sf"/>
</dbReference>
<organism evidence="3 4">
    <name type="scientific">Eumeta variegata</name>
    <name type="common">Bagworm moth</name>
    <name type="synonym">Eumeta japonica</name>
    <dbReference type="NCBI Taxonomy" id="151549"/>
    <lineage>
        <taxon>Eukaryota</taxon>
        <taxon>Metazoa</taxon>
        <taxon>Ecdysozoa</taxon>
        <taxon>Arthropoda</taxon>
        <taxon>Hexapoda</taxon>
        <taxon>Insecta</taxon>
        <taxon>Pterygota</taxon>
        <taxon>Neoptera</taxon>
        <taxon>Endopterygota</taxon>
        <taxon>Lepidoptera</taxon>
        <taxon>Glossata</taxon>
        <taxon>Ditrysia</taxon>
        <taxon>Tineoidea</taxon>
        <taxon>Psychidae</taxon>
        <taxon>Oiketicinae</taxon>
        <taxon>Eumeta</taxon>
    </lineage>
</organism>
<dbReference type="InterPro" id="IPR041588">
    <property type="entry name" value="Integrase_H2C2"/>
</dbReference>